<dbReference type="EMBL" id="JALBUT010000004">
    <property type="protein sequence ID" value="MDX8415443.1"/>
    <property type="molecule type" value="Genomic_DNA"/>
</dbReference>
<keyword evidence="3" id="KW-1185">Reference proteome</keyword>
<name>A0ABU4WFV7_9BACT</name>
<dbReference type="Proteomes" id="UP001275932">
    <property type="component" value="Unassembled WGS sequence"/>
</dbReference>
<evidence type="ECO:0000313" key="3">
    <source>
        <dbReference type="Proteomes" id="UP001275932"/>
    </source>
</evidence>
<evidence type="ECO:0008006" key="4">
    <source>
        <dbReference type="Google" id="ProtNLM"/>
    </source>
</evidence>
<keyword evidence="1" id="KW-0732">Signal</keyword>
<comment type="caution">
    <text evidence="2">The sequence shown here is derived from an EMBL/GenBank/DDBJ whole genome shotgun (WGS) entry which is preliminary data.</text>
</comment>
<feature type="signal peptide" evidence="1">
    <location>
        <begin position="1"/>
        <end position="18"/>
    </location>
</feature>
<accession>A0ABU4WFV7</accession>
<dbReference type="Gene3D" id="2.50.20.10">
    <property type="entry name" value="Lipoprotein localisation LolA/LolB/LppX"/>
    <property type="match status" value="1"/>
</dbReference>
<evidence type="ECO:0000313" key="2">
    <source>
        <dbReference type="EMBL" id="MDX8415443.1"/>
    </source>
</evidence>
<sequence length="180" mass="20099">MKFLLTLLLTFFLAQAFAAEIPARLQKLAADKKLAIGSFVLEKEMPDIGVSVKSIGVFRFEHGVGITWKNLSPNEFTFFASDKFYEISSSSGTKRQSLEKFGIGNSKLFKGDFSDLEDKFKTEILKDEDVETVIKLLPKISKIKNGLESATLCFGKSGLEKCRLELANGTIIKIEFKETL</sequence>
<reference evidence="2 3" key="1">
    <citation type="submission" date="2022-03" db="EMBL/GenBank/DDBJ databases">
        <title>Novel taxa within the pig intestine.</title>
        <authorList>
            <person name="Wylensek D."/>
            <person name="Bishof K."/>
            <person name="Afrizal A."/>
            <person name="Clavel T."/>
        </authorList>
    </citation>
    <scope>NUCLEOTIDE SEQUENCE [LARGE SCALE GENOMIC DNA]</scope>
    <source>
        <strain evidence="2 3">CLA-KB-P66</strain>
    </source>
</reference>
<dbReference type="RefSeq" id="WP_370396891.1">
    <property type="nucleotide sequence ID" value="NZ_JALBUT010000004.1"/>
</dbReference>
<organism evidence="2 3">
    <name type="scientific">Intestinicryptomonas porci</name>
    <dbReference type="NCBI Taxonomy" id="2926320"/>
    <lineage>
        <taxon>Bacteria</taxon>
        <taxon>Pseudomonadati</taxon>
        <taxon>Verrucomicrobiota</taxon>
        <taxon>Opitutia</taxon>
        <taxon>Opitutales</taxon>
        <taxon>Intestinicryptomonaceae</taxon>
        <taxon>Intestinicryptomonas</taxon>
    </lineage>
</organism>
<protein>
    <recommendedName>
        <fullName evidence="4">Outer membrane lipoprotein carrier protein LolA</fullName>
    </recommendedName>
</protein>
<proteinExistence type="predicted"/>
<gene>
    <name evidence="2" type="ORF">MOX91_04515</name>
</gene>
<evidence type="ECO:0000256" key="1">
    <source>
        <dbReference type="SAM" id="SignalP"/>
    </source>
</evidence>
<feature type="chain" id="PRO_5047376610" description="Outer membrane lipoprotein carrier protein LolA" evidence="1">
    <location>
        <begin position="19"/>
        <end position="180"/>
    </location>
</feature>